<dbReference type="PANTHER" id="PTHR43675">
    <property type="entry name" value="ARSENITE METHYLTRANSFERASE"/>
    <property type="match status" value="1"/>
</dbReference>
<dbReference type="STRING" id="1123024.GCA_000423625_02549"/>
<comment type="catalytic activity">
    <reaction evidence="6">
        <text>arsenic triglutathione + [thioredoxin]-dithiol + S-adenosyl-L-methionine + 2 H2O = methylarsonous acid + [thioredoxin]-disulfide + 3 glutathione + S-adenosyl-L-homocysteine + H(+)</text>
        <dbReference type="Rhea" id="RHEA:69460"/>
        <dbReference type="Rhea" id="RHEA-COMP:10698"/>
        <dbReference type="Rhea" id="RHEA-COMP:10700"/>
        <dbReference type="ChEBI" id="CHEBI:15377"/>
        <dbReference type="ChEBI" id="CHEBI:15378"/>
        <dbReference type="ChEBI" id="CHEBI:17826"/>
        <dbReference type="ChEBI" id="CHEBI:29950"/>
        <dbReference type="ChEBI" id="CHEBI:50058"/>
        <dbReference type="ChEBI" id="CHEBI:57856"/>
        <dbReference type="ChEBI" id="CHEBI:57925"/>
        <dbReference type="ChEBI" id="CHEBI:59789"/>
        <dbReference type="ChEBI" id="CHEBI:183640"/>
        <dbReference type="EC" id="2.1.1.137"/>
    </reaction>
</comment>
<dbReference type="OrthoDB" id="65624at2"/>
<dbReference type="Gene3D" id="3.40.50.150">
    <property type="entry name" value="Vaccinia Virus protein VP39"/>
    <property type="match status" value="1"/>
</dbReference>
<feature type="domain" description="Methyltransferase" evidence="9">
    <location>
        <begin position="73"/>
        <end position="186"/>
    </location>
</feature>
<evidence type="ECO:0000256" key="3">
    <source>
        <dbReference type="ARBA" id="ARBA00034487"/>
    </source>
</evidence>
<evidence type="ECO:0000259" key="9">
    <source>
        <dbReference type="Pfam" id="PF13847"/>
    </source>
</evidence>
<keyword evidence="1" id="KW-0808">Transferase</keyword>
<keyword evidence="11" id="KW-1185">Reference proteome</keyword>
<dbReference type="EC" id="2.1.1.137" evidence="4"/>
<evidence type="ECO:0000256" key="7">
    <source>
        <dbReference type="ARBA" id="ARBA00047943"/>
    </source>
</evidence>
<dbReference type="EMBL" id="BJVI01000062">
    <property type="protein sequence ID" value="GEL20246.1"/>
    <property type="molecule type" value="Genomic_DNA"/>
</dbReference>
<reference evidence="10 11" key="1">
    <citation type="submission" date="2019-07" db="EMBL/GenBank/DDBJ databases">
        <title>Whole genome shotgun sequence of Pseudonocardia asaccharolytica NBRC 16224.</title>
        <authorList>
            <person name="Hosoyama A."/>
            <person name="Uohara A."/>
            <person name="Ohji S."/>
            <person name="Ichikawa N."/>
        </authorList>
    </citation>
    <scope>NUCLEOTIDE SEQUENCE [LARGE SCALE GENOMIC DNA]</scope>
    <source>
        <strain evidence="10 11">NBRC 16224</strain>
    </source>
</reference>
<comment type="catalytic activity">
    <reaction evidence="7">
        <text>arsenic triglutathione + 2 [thioredoxin]-dithiol + 2 S-adenosyl-L-methionine + H2O = dimethylarsinous acid + 2 [thioredoxin]-disulfide + 3 glutathione + 2 S-adenosyl-L-homocysteine + 2 H(+)</text>
        <dbReference type="Rhea" id="RHEA:69464"/>
        <dbReference type="Rhea" id="RHEA-COMP:10698"/>
        <dbReference type="Rhea" id="RHEA-COMP:10700"/>
        <dbReference type="ChEBI" id="CHEBI:15377"/>
        <dbReference type="ChEBI" id="CHEBI:15378"/>
        <dbReference type="ChEBI" id="CHEBI:23808"/>
        <dbReference type="ChEBI" id="CHEBI:29950"/>
        <dbReference type="ChEBI" id="CHEBI:50058"/>
        <dbReference type="ChEBI" id="CHEBI:57856"/>
        <dbReference type="ChEBI" id="CHEBI:57925"/>
        <dbReference type="ChEBI" id="CHEBI:59789"/>
        <dbReference type="ChEBI" id="CHEBI:183640"/>
        <dbReference type="EC" id="2.1.1.137"/>
    </reaction>
</comment>
<dbReference type="InterPro" id="IPR026669">
    <property type="entry name" value="Arsenite_MeTrfase-like"/>
</dbReference>
<comment type="catalytic activity">
    <reaction evidence="8">
        <text>arsenic triglutathione + 3 [thioredoxin]-dithiol + 3 S-adenosyl-L-methionine = trimethylarsine + 3 [thioredoxin]-disulfide + 3 glutathione + 3 S-adenosyl-L-homocysteine + 3 H(+)</text>
        <dbReference type="Rhea" id="RHEA:69432"/>
        <dbReference type="Rhea" id="RHEA-COMP:10698"/>
        <dbReference type="Rhea" id="RHEA-COMP:10700"/>
        <dbReference type="ChEBI" id="CHEBI:15378"/>
        <dbReference type="ChEBI" id="CHEBI:27130"/>
        <dbReference type="ChEBI" id="CHEBI:29950"/>
        <dbReference type="ChEBI" id="CHEBI:50058"/>
        <dbReference type="ChEBI" id="CHEBI:57856"/>
        <dbReference type="ChEBI" id="CHEBI:57925"/>
        <dbReference type="ChEBI" id="CHEBI:59789"/>
        <dbReference type="ChEBI" id="CHEBI:183640"/>
        <dbReference type="EC" id="2.1.1.137"/>
    </reaction>
</comment>
<evidence type="ECO:0000256" key="6">
    <source>
        <dbReference type="ARBA" id="ARBA00047941"/>
    </source>
</evidence>
<dbReference type="SUPFAM" id="SSF53335">
    <property type="entry name" value="S-adenosyl-L-methionine-dependent methyltransferases"/>
    <property type="match status" value="1"/>
</dbReference>
<evidence type="ECO:0000256" key="4">
    <source>
        <dbReference type="ARBA" id="ARBA00034521"/>
    </source>
</evidence>
<proteinExistence type="inferred from homology"/>
<accession>A0A511D623</accession>
<dbReference type="RefSeq" id="WP_028930332.1">
    <property type="nucleotide sequence ID" value="NZ_BJVI01000062.1"/>
</dbReference>
<evidence type="ECO:0000313" key="10">
    <source>
        <dbReference type="EMBL" id="GEL20246.1"/>
    </source>
</evidence>
<dbReference type="InterPro" id="IPR025714">
    <property type="entry name" value="Methyltranfer_dom"/>
</dbReference>
<dbReference type="Proteomes" id="UP000321328">
    <property type="component" value="Unassembled WGS sequence"/>
</dbReference>
<protein>
    <recommendedName>
        <fullName evidence="5">Arsenite methyltransferase</fullName>
        <ecNumber evidence="4">2.1.1.137</ecNumber>
    </recommendedName>
</protein>
<dbReference type="InterPro" id="IPR029063">
    <property type="entry name" value="SAM-dependent_MTases_sf"/>
</dbReference>
<dbReference type="GO" id="GO:0030791">
    <property type="term" value="F:arsenite methyltransferase activity"/>
    <property type="evidence" value="ECO:0007669"/>
    <property type="project" value="UniProtKB-EC"/>
</dbReference>
<evidence type="ECO:0000313" key="11">
    <source>
        <dbReference type="Proteomes" id="UP000321328"/>
    </source>
</evidence>
<dbReference type="AlphaFoldDB" id="A0A511D623"/>
<evidence type="ECO:0000256" key="1">
    <source>
        <dbReference type="ARBA" id="ARBA00022679"/>
    </source>
</evidence>
<keyword evidence="2" id="KW-0949">S-adenosyl-L-methionine</keyword>
<dbReference type="CDD" id="cd02440">
    <property type="entry name" value="AdoMet_MTases"/>
    <property type="match status" value="1"/>
</dbReference>
<dbReference type="PANTHER" id="PTHR43675:SF8">
    <property type="entry name" value="ARSENITE METHYLTRANSFERASE"/>
    <property type="match status" value="1"/>
</dbReference>
<comment type="similarity">
    <text evidence="3">Belongs to the methyltransferase superfamily. Arsenite methyltransferase family.</text>
</comment>
<evidence type="ECO:0000256" key="8">
    <source>
        <dbReference type="ARBA" id="ARBA00048428"/>
    </source>
</evidence>
<evidence type="ECO:0000256" key="5">
    <source>
        <dbReference type="ARBA" id="ARBA00034545"/>
    </source>
</evidence>
<evidence type="ECO:0000256" key="2">
    <source>
        <dbReference type="ARBA" id="ARBA00022691"/>
    </source>
</evidence>
<organism evidence="10 11">
    <name type="scientific">Pseudonocardia asaccharolytica DSM 44247 = NBRC 16224</name>
    <dbReference type="NCBI Taxonomy" id="1123024"/>
    <lineage>
        <taxon>Bacteria</taxon>
        <taxon>Bacillati</taxon>
        <taxon>Actinomycetota</taxon>
        <taxon>Actinomycetes</taxon>
        <taxon>Pseudonocardiales</taxon>
        <taxon>Pseudonocardiaceae</taxon>
        <taxon>Pseudonocardia</taxon>
    </lineage>
</organism>
<gene>
    <name evidence="10" type="ORF">PA7_40830</name>
</gene>
<sequence>MHEVLVDADVLRAQVREKYRAVATEPDGTYHFHTGRGLAARLGYADAEALPDAAVESFAGVGNPLALRPLQLGERVVDIGSGAGFDSFIAAGQVGPDGRVVGVDMTEEMLVKARRTAEQLGLAQVEFRVGLAESLPVPDGWANVVISNGVFNLCPDKAAVFAEVHRVLRPGGWLQFADIANGRPVPVEAMRNIDLWTG</sequence>
<comment type="caution">
    <text evidence="10">The sequence shown here is derived from an EMBL/GenBank/DDBJ whole genome shotgun (WGS) entry which is preliminary data.</text>
</comment>
<dbReference type="Pfam" id="PF13847">
    <property type="entry name" value="Methyltransf_31"/>
    <property type="match status" value="1"/>
</dbReference>
<name>A0A511D623_9PSEU</name>